<feature type="region of interest" description="Disordered" evidence="1">
    <location>
        <begin position="200"/>
        <end position="337"/>
    </location>
</feature>
<accession>A0A2B7ZQC9</accession>
<keyword evidence="4" id="KW-1185">Reference proteome</keyword>
<feature type="compositionally biased region" description="Basic and acidic residues" evidence="1">
    <location>
        <begin position="227"/>
        <end position="259"/>
    </location>
</feature>
<keyword evidence="2" id="KW-0732">Signal</keyword>
<dbReference type="AlphaFoldDB" id="A0A2B7ZQC9"/>
<dbReference type="EMBL" id="PDND01000010">
    <property type="protein sequence ID" value="PGH36206.1"/>
    <property type="molecule type" value="Genomic_DNA"/>
</dbReference>
<feature type="compositionally biased region" description="Polar residues" evidence="1">
    <location>
        <begin position="428"/>
        <end position="446"/>
    </location>
</feature>
<evidence type="ECO:0000313" key="3">
    <source>
        <dbReference type="EMBL" id="PGH36206.1"/>
    </source>
</evidence>
<reference evidence="3 4" key="1">
    <citation type="submission" date="2017-10" db="EMBL/GenBank/DDBJ databases">
        <title>Comparative genomics in systemic dimorphic fungi from Ajellomycetaceae.</title>
        <authorList>
            <person name="Munoz J.F."/>
            <person name="Mcewen J.G."/>
            <person name="Clay O.K."/>
            <person name="Cuomo C.A."/>
        </authorList>
    </citation>
    <scope>NUCLEOTIDE SEQUENCE [LARGE SCALE GENOMIC DNA]</scope>
    <source>
        <strain evidence="3 4">UAMH4076</strain>
    </source>
</reference>
<feature type="signal peptide" evidence="2">
    <location>
        <begin position="1"/>
        <end position="21"/>
    </location>
</feature>
<feature type="compositionally biased region" description="Polar residues" evidence="1">
    <location>
        <begin position="399"/>
        <end position="412"/>
    </location>
</feature>
<evidence type="ECO:0000256" key="1">
    <source>
        <dbReference type="SAM" id="MobiDB-lite"/>
    </source>
</evidence>
<gene>
    <name evidence="3" type="ORF">GX50_00890</name>
</gene>
<dbReference type="VEuPathDB" id="FungiDB:EMCG_09621"/>
<feature type="compositionally biased region" description="Polar residues" evidence="1">
    <location>
        <begin position="356"/>
        <end position="372"/>
    </location>
</feature>
<feature type="region of interest" description="Disordered" evidence="1">
    <location>
        <begin position="112"/>
        <end position="167"/>
    </location>
</feature>
<proteinExistence type="predicted"/>
<feature type="chain" id="PRO_5012496464" evidence="2">
    <location>
        <begin position="22"/>
        <end position="452"/>
    </location>
</feature>
<evidence type="ECO:0000256" key="2">
    <source>
        <dbReference type="SAM" id="SignalP"/>
    </source>
</evidence>
<protein>
    <submittedName>
        <fullName evidence="3">Uncharacterized protein</fullName>
    </submittedName>
</protein>
<comment type="caution">
    <text evidence="3">The sequence shown here is derived from an EMBL/GenBank/DDBJ whole genome shotgun (WGS) entry which is preliminary data.</text>
</comment>
<name>A0A2B7ZQC9_9EURO</name>
<evidence type="ECO:0000313" key="4">
    <source>
        <dbReference type="Proteomes" id="UP000226031"/>
    </source>
</evidence>
<dbReference type="Proteomes" id="UP000226031">
    <property type="component" value="Unassembled WGS sequence"/>
</dbReference>
<organism evidence="3 4">
    <name type="scientific">[Emmonsia] crescens</name>
    <dbReference type="NCBI Taxonomy" id="73230"/>
    <lineage>
        <taxon>Eukaryota</taxon>
        <taxon>Fungi</taxon>
        <taxon>Dikarya</taxon>
        <taxon>Ascomycota</taxon>
        <taxon>Pezizomycotina</taxon>
        <taxon>Eurotiomycetes</taxon>
        <taxon>Eurotiomycetidae</taxon>
        <taxon>Onygenales</taxon>
        <taxon>Ajellomycetaceae</taxon>
        <taxon>Emergomyces</taxon>
    </lineage>
</organism>
<sequence length="452" mass="49779">MISHPELLVIFALTILGTVQAIPSSPTLFENGVNQGDGPPAKPLRFRRGIQATAARIAVITPTVVANAARAEVTGVVPDTTMPYAIPRQESNNMYDRQNRGDIESDEIRAGAREGAQVKGEDEGKENGYPPGQYPSLISRDPLTPPKEPPVDEPGVAISCNSEKLDNLPPKVTVPWCPLGKFRMRARDIVFKETLKARQEVERGAGGERALLTTTVPLPPDTPDTPEFSKSKPLAGKEEDSELKRPPSRRQPDARDRYPNPDWFPLKPSESRRPQLPRRGPIQFPEDIQNMKEPSPDPKQAPWLFGVGPAVSVPPPPVSPGKGIVNKNLPRRVPEPKIMMPRYRDIVASERKTKISRSLGQKATASPDSLSGQLRDVEQEKQGSLSSAGLQRRELPYISKTNQRSETDSNQLAKRRTVMYIGPYRKTAPNQGNSSSRSARSMQEETVNAGKL</sequence>
<feature type="region of interest" description="Disordered" evidence="1">
    <location>
        <begin position="349"/>
        <end position="452"/>
    </location>
</feature>